<dbReference type="Proteomes" id="UP001286174">
    <property type="component" value="Unassembled WGS sequence"/>
</dbReference>
<dbReference type="PANTHER" id="PTHR43825">
    <property type="entry name" value="PYRUVATE DEHYDROGENASE E1 COMPONENT"/>
    <property type="match status" value="1"/>
</dbReference>
<protein>
    <submittedName>
        <fullName evidence="5">Transketolase family protein</fullName>
    </submittedName>
</protein>
<organism evidence="5 6">
    <name type="scientific">Grylomicrobium aquisgranensis</name>
    <dbReference type="NCBI Taxonomy" id="2926318"/>
    <lineage>
        <taxon>Bacteria</taxon>
        <taxon>Bacillati</taxon>
        <taxon>Bacillota</taxon>
        <taxon>Erysipelotrichia</taxon>
        <taxon>Erysipelotrichales</taxon>
        <taxon>Erysipelotrichaceae</taxon>
        <taxon>Grylomicrobium</taxon>
    </lineage>
</organism>
<keyword evidence="3" id="KW-0786">Thiamine pyrophosphate</keyword>
<evidence type="ECO:0000259" key="4">
    <source>
        <dbReference type="SMART" id="SM00861"/>
    </source>
</evidence>
<dbReference type="AlphaFoldDB" id="A0AB35U367"/>
<dbReference type="SMART" id="SM00861">
    <property type="entry name" value="Transket_pyr"/>
    <property type="match status" value="1"/>
</dbReference>
<comment type="cofactor">
    <cofactor evidence="1">
        <name>thiamine diphosphate</name>
        <dbReference type="ChEBI" id="CHEBI:58937"/>
    </cofactor>
</comment>
<dbReference type="Gene3D" id="3.40.50.970">
    <property type="match status" value="1"/>
</dbReference>
<dbReference type="InterPro" id="IPR009014">
    <property type="entry name" value="Transketo_C/PFOR_II"/>
</dbReference>
<dbReference type="RefSeq" id="WP_370596442.1">
    <property type="nucleotide sequence ID" value="NZ_JALBUR010000028.1"/>
</dbReference>
<dbReference type="SUPFAM" id="SSF52518">
    <property type="entry name" value="Thiamin diphosphate-binding fold (THDP-binding)"/>
    <property type="match status" value="1"/>
</dbReference>
<dbReference type="InterPro" id="IPR029061">
    <property type="entry name" value="THDP-binding"/>
</dbReference>
<feature type="domain" description="Transketolase-like pyrimidine-binding" evidence="4">
    <location>
        <begin position="2"/>
        <end position="167"/>
    </location>
</feature>
<dbReference type="FunFam" id="3.40.50.970:FF:000129">
    <property type="entry name" value="Transketolase"/>
    <property type="match status" value="1"/>
</dbReference>
<sequence length="307" mass="32967">MKATREAYGEELAKLVAENPKIVVLDADLAGSTKSAMAGKVAPERFFDMGIAEQDMIGTAAGLAASGYIPFASTFAMFATGRCWEQIRNSVAYPHLNVKIAGSHAGITVGEDGCSHQAIEDIAIMRAITGLAVFCPCDQYETKAVVDYAAAYDGPCYIRLGRSKVEDFYTPDTKFDITKVNVLRHGHQKISVFATGLMVQSSMKAADILAKKGIDLTVVDVCSLKPADEDGIVKVLEESEKVFTVEEHSVIGGLGSLISDIASESCPRFIHHIGMYGFAESAAADVLLHEYQLDGEGVASQIEQFLL</sequence>
<dbReference type="Pfam" id="PF02780">
    <property type="entry name" value="Transketolase_C"/>
    <property type="match status" value="1"/>
</dbReference>
<comment type="similarity">
    <text evidence="2">Belongs to the transketolase family.</text>
</comment>
<dbReference type="InterPro" id="IPR033248">
    <property type="entry name" value="Transketolase_C"/>
</dbReference>
<comment type="caution">
    <text evidence="5">The sequence shown here is derived from an EMBL/GenBank/DDBJ whole genome shotgun (WGS) entry which is preliminary data.</text>
</comment>
<evidence type="ECO:0000256" key="2">
    <source>
        <dbReference type="ARBA" id="ARBA00007131"/>
    </source>
</evidence>
<name>A0AB35U367_9FIRM</name>
<evidence type="ECO:0000313" key="6">
    <source>
        <dbReference type="Proteomes" id="UP001286174"/>
    </source>
</evidence>
<dbReference type="InterPro" id="IPR005475">
    <property type="entry name" value="Transketolase-like_Pyr-bd"/>
</dbReference>
<accession>A0AB35U367</accession>
<gene>
    <name evidence="5" type="ORF">MOZ60_09170</name>
</gene>
<dbReference type="Gene3D" id="3.40.50.920">
    <property type="match status" value="1"/>
</dbReference>
<dbReference type="EMBL" id="JALBUR010000028">
    <property type="protein sequence ID" value="MDX8420263.1"/>
    <property type="molecule type" value="Genomic_DNA"/>
</dbReference>
<evidence type="ECO:0000256" key="1">
    <source>
        <dbReference type="ARBA" id="ARBA00001964"/>
    </source>
</evidence>
<dbReference type="Pfam" id="PF02779">
    <property type="entry name" value="Transket_pyr"/>
    <property type="match status" value="1"/>
</dbReference>
<dbReference type="SUPFAM" id="SSF52922">
    <property type="entry name" value="TK C-terminal domain-like"/>
    <property type="match status" value="1"/>
</dbReference>
<reference evidence="5 6" key="1">
    <citation type="submission" date="2022-03" db="EMBL/GenBank/DDBJ databases">
        <title>Novel taxa within the pig intestine.</title>
        <authorList>
            <person name="Wylensek D."/>
            <person name="Bishof K."/>
            <person name="Afrizal A."/>
            <person name="Clavel T."/>
        </authorList>
    </citation>
    <scope>NUCLEOTIDE SEQUENCE [LARGE SCALE GENOMIC DNA]</scope>
    <source>
        <strain evidence="5 6">CLA-KB-P133</strain>
    </source>
</reference>
<keyword evidence="6" id="KW-1185">Reference proteome</keyword>
<evidence type="ECO:0000313" key="5">
    <source>
        <dbReference type="EMBL" id="MDX8420263.1"/>
    </source>
</evidence>
<evidence type="ECO:0000256" key="3">
    <source>
        <dbReference type="ARBA" id="ARBA00023052"/>
    </source>
</evidence>
<dbReference type="PANTHER" id="PTHR43825:SF1">
    <property type="entry name" value="TRANSKETOLASE-LIKE PYRIMIDINE-BINDING DOMAIN-CONTAINING PROTEIN"/>
    <property type="match status" value="1"/>
</dbReference>
<dbReference type="CDD" id="cd07033">
    <property type="entry name" value="TPP_PYR_DXS_TK_like"/>
    <property type="match status" value="1"/>
</dbReference>
<dbReference type="InterPro" id="IPR051157">
    <property type="entry name" value="PDH/Transketolase"/>
</dbReference>
<proteinExistence type="inferred from homology"/>